<name>A0A6J1NYE4_BICAN</name>
<sequence length="198" mass="22108">MGLRSMPINSRFNVKFSPVLEKEDISLGALFAKIPQDWKPGSAQKVLSKYVLPDGANLEIGSTNQIAKIILPPQSSTEEPKVKENTSYINIPIIMQPFDAYNVIVATAPKNMRLGKGENAKPVVVYVVFPDDDGDPMTPKIPSIYFITKPDEPLPFQKKKEDPVLLVDSNRTVTGLKSKAMIKFVKFHNKMTNQLEIH</sequence>
<evidence type="ECO:0000313" key="1">
    <source>
        <dbReference type="Proteomes" id="UP001652582"/>
    </source>
</evidence>
<dbReference type="RefSeq" id="XP_023950297.1">
    <property type="nucleotide sequence ID" value="XM_024094529.2"/>
</dbReference>
<dbReference type="KEGG" id="bany:112054642"/>
<dbReference type="GeneID" id="112054642"/>
<accession>A0A6J1NYE4</accession>
<protein>
    <submittedName>
        <fullName evidence="2">Uncharacterized protein LOC112054642</fullName>
    </submittedName>
</protein>
<organism evidence="1 2">
    <name type="scientific">Bicyclus anynana</name>
    <name type="common">Squinting bush brown butterfly</name>
    <dbReference type="NCBI Taxonomy" id="110368"/>
    <lineage>
        <taxon>Eukaryota</taxon>
        <taxon>Metazoa</taxon>
        <taxon>Ecdysozoa</taxon>
        <taxon>Arthropoda</taxon>
        <taxon>Hexapoda</taxon>
        <taxon>Insecta</taxon>
        <taxon>Pterygota</taxon>
        <taxon>Neoptera</taxon>
        <taxon>Endopterygota</taxon>
        <taxon>Lepidoptera</taxon>
        <taxon>Glossata</taxon>
        <taxon>Ditrysia</taxon>
        <taxon>Papilionoidea</taxon>
        <taxon>Nymphalidae</taxon>
        <taxon>Satyrinae</taxon>
        <taxon>Satyrini</taxon>
        <taxon>Mycalesina</taxon>
        <taxon>Bicyclus</taxon>
    </lineage>
</organism>
<proteinExistence type="predicted"/>
<dbReference type="AlphaFoldDB" id="A0A6J1NYE4"/>
<dbReference type="OrthoDB" id="7390660at2759"/>
<reference evidence="2" key="1">
    <citation type="submission" date="2025-08" db="UniProtKB">
        <authorList>
            <consortium name="RefSeq"/>
        </authorList>
    </citation>
    <scope>IDENTIFICATION</scope>
</reference>
<evidence type="ECO:0000313" key="2">
    <source>
        <dbReference type="RefSeq" id="XP_023950297.1"/>
    </source>
</evidence>
<keyword evidence="1" id="KW-1185">Reference proteome</keyword>
<gene>
    <name evidence="2" type="primary">LOC112054642</name>
</gene>
<dbReference type="Proteomes" id="UP001652582">
    <property type="component" value="Chromosome Z"/>
</dbReference>